<dbReference type="AlphaFoldDB" id="A0A2K1FQU9"/>
<organism evidence="2 3">
    <name type="scientific">Azospirillum argentinense</name>
    <dbReference type="NCBI Taxonomy" id="2970906"/>
    <lineage>
        <taxon>Bacteria</taxon>
        <taxon>Pseudomonadati</taxon>
        <taxon>Pseudomonadota</taxon>
        <taxon>Alphaproteobacteria</taxon>
        <taxon>Rhodospirillales</taxon>
        <taxon>Azospirillaceae</taxon>
        <taxon>Azospirillum</taxon>
    </lineage>
</organism>
<keyword evidence="2" id="KW-0614">Plasmid</keyword>
<protein>
    <recommendedName>
        <fullName evidence="1">HTH-like domain-containing protein</fullName>
    </recommendedName>
</protein>
<dbReference type="EMBL" id="POWG01000071">
    <property type="protein sequence ID" value="PNQ94913.1"/>
    <property type="molecule type" value="Genomic_DNA"/>
</dbReference>
<dbReference type="InterPro" id="IPR025948">
    <property type="entry name" value="HTH-like_dom"/>
</dbReference>
<dbReference type="Proteomes" id="UP000236268">
    <property type="component" value="Unassembled WGS sequence"/>
</dbReference>
<geneLocation type="plasmid" evidence="2">
    <name>p50unnamed</name>
</geneLocation>
<proteinExistence type="predicted"/>
<dbReference type="InterPro" id="IPR050900">
    <property type="entry name" value="Transposase_IS3/IS150/IS904"/>
</dbReference>
<comment type="caution">
    <text evidence="2">The sequence shown here is derived from an EMBL/GenBank/DDBJ whole genome shotgun (WGS) entry which is preliminary data.</text>
</comment>
<gene>
    <name evidence="2" type="ORF">C1S70_31760</name>
</gene>
<dbReference type="Pfam" id="PF13276">
    <property type="entry name" value="HTH_21"/>
    <property type="match status" value="1"/>
</dbReference>
<evidence type="ECO:0000259" key="1">
    <source>
        <dbReference type="Pfam" id="PF13276"/>
    </source>
</evidence>
<dbReference type="PANTHER" id="PTHR46889">
    <property type="entry name" value="TRANSPOSASE INSF FOR INSERTION SEQUENCE IS3B-RELATED"/>
    <property type="match status" value="1"/>
</dbReference>
<feature type="domain" description="HTH-like" evidence="1">
    <location>
        <begin position="44"/>
        <end position="99"/>
    </location>
</feature>
<evidence type="ECO:0000313" key="2">
    <source>
        <dbReference type="EMBL" id="PNQ94913.1"/>
    </source>
</evidence>
<name>A0A2K1FQU9_9PROT</name>
<sequence>MRFRIVEDCRDEYPVRVLCDALGVSPSGYYAWRTRPESPRQAANRQLLDDIRRLHADHRERYGAPRIHAALRAQGRTVSRGRVERLMHRHGLRAQRPRAFRVCTTDSNHALPIAPNHMAAM</sequence>
<evidence type="ECO:0000313" key="3">
    <source>
        <dbReference type="Proteomes" id="UP000236268"/>
    </source>
</evidence>
<dbReference type="SUPFAM" id="SSF46689">
    <property type="entry name" value="Homeodomain-like"/>
    <property type="match status" value="1"/>
</dbReference>
<reference evidence="2 3" key="1">
    <citation type="submission" date="2018-01" db="EMBL/GenBank/DDBJ databases">
        <title>Whole genome sequence of Azospirillum brasilense REC3 isolated from strawberry roots.</title>
        <authorList>
            <person name="Fontana C.A."/>
            <person name="Salazar S.M."/>
            <person name="Bassi D."/>
            <person name="Puglisi E."/>
            <person name="Lovaisa N.C."/>
            <person name="Toffoli L.M."/>
            <person name="Pedraza R."/>
            <person name="Cocconcelli P.S."/>
        </authorList>
    </citation>
    <scope>NUCLEOTIDE SEQUENCE [LARGE SCALE GENOMIC DNA]</scope>
    <source>
        <strain evidence="2 3">REC3</strain>
        <plasmid evidence="2">p50unnamed</plasmid>
    </source>
</reference>
<dbReference type="PANTHER" id="PTHR46889:SF4">
    <property type="entry name" value="TRANSPOSASE INSO FOR INSERTION SEQUENCE ELEMENT IS911B-RELATED"/>
    <property type="match status" value="1"/>
</dbReference>
<accession>A0A2K1FQU9</accession>
<dbReference type="InterPro" id="IPR009057">
    <property type="entry name" value="Homeodomain-like_sf"/>
</dbReference>